<accession>A0A8T2LY46</accession>
<reference evidence="2 3" key="1">
    <citation type="submission" date="2021-07" db="EMBL/GenBank/DDBJ databases">
        <authorList>
            <person name="Imarazene B."/>
            <person name="Zahm M."/>
            <person name="Klopp C."/>
            <person name="Cabau C."/>
            <person name="Beille S."/>
            <person name="Jouanno E."/>
            <person name="Castinel A."/>
            <person name="Lluch J."/>
            <person name="Gil L."/>
            <person name="Kuchtly C."/>
            <person name="Lopez Roques C."/>
            <person name="Donnadieu C."/>
            <person name="Parrinello H."/>
            <person name="Journot L."/>
            <person name="Du K."/>
            <person name="Schartl M."/>
            <person name="Retaux S."/>
            <person name="Guiguen Y."/>
        </authorList>
    </citation>
    <scope>NUCLEOTIDE SEQUENCE [LARGE SCALE GENOMIC DNA]</scope>
    <source>
        <strain evidence="2">Pach_M1</strain>
        <tissue evidence="2">Testis</tissue>
    </source>
</reference>
<gene>
    <name evidence="2" type="primary">MAJIN</name>
    <name evidence="2" type="ORF">AMEX_G11193</name>
</gene>
<name>A0A8T2LY46_ASTMX</name>
<dbReference type="GO" id="GO:0007129">
    <property type="term" value="P:homologous chromosome pairing at meiosis"/>
    <property type="evidence" value="ECO:0007669"/>
    <property type="project" value="TreeGrafter"/>
</dbReference>
<organism evidence="2 3">
    <name type="scientific">Astyanax mexicanus</name>
    <name type="common">Blind cave fish</name>
    <name type="synonym">Astyanax fasciatus mexicanus</name>
    <dbReference type="NCBI Taxonomy" id="7994"/>
    <lineage>
        <taxon>Eukaryota</taxon>
        <taxon>Metazoa</taxon>
        <taxon>Chordata</taxon>
        <taxon>Craniata</taxon>
        <taxon>Vertebrata</taxon>
        <taxon>Euteleostomi</taxon>
        <taxon>Actinopterygii</taxon>
        <taxon>Neopterygii</taxon>
        <taxon>Teleostei</taxon>
        <taxon>Ostariophysi</taxon>
        <taxon>Characiformes</taxon>
        <taxon>Characoidei</taxon>
        <taxon>Acestrorhamphidae</taxon>
        <taxon>Acestrorhamphinae</taxon>
        <taxon>Astyanax</taxon>
    </lineage>
</organism>
<dbReference type="GO" id="GO:0005637">
    <property type="term" value="C:nuclear inner membrane"/>
    <property type="evidence" value="ECO:0007669"/>
    <property type="project" value="TreeGrafter"/>
</dbReference>
<dbReference type="GO" id="GO:0003677">
    <property type="term" value="F:DNA binding"/>
    <property type="evidence" value="ECO:0007669"/>
    <property type="project" value="InterPro"/>
</dbReference>
<dbReference type="Proteomes" id="UP000752171">
    <property type="component" value="Unassembled WGS sequence"/>
</dbReference>
<dbReference type="PANTHER" id="PTHR35824:SF1">
    <property type="entry name" value="MEMBRANE-ANCHORED JUNCTION PROTEIN"/>
    <property type="match status" value="1"/>
</dbReference>
<dbReference type="InterPro" id="IPR027816">
    <property type="entry name" value="MAJIN"/>
</dbReference>
<evidence type="ECO:0000313" key="3">
    <source>
        <dbReference type="Proteomes" id="UP000752171"/>
    </source>
</evidence>
<sequence length="257" mass="28961">MAVQAFSFPMPETRFFQVGQQVYKFKIRQGSKISCEEELLDSEFVSEELEDAVRVVLMCLDNLHPFTTQHFTIFPYKSRWERVSELSFRKGDVKLSAYPFLITLYVETNDPVPQHTMDYSCEWVPPSSESGSDSPYFPPRPAWEPKRRRTEQTQEGAQSLDNQHSMADSPHPHHLQESPYLADSAEGMACGSELHADSEVPSHPAPGAKNPATEDESPEQDTPEISGCAPIVTGKPGVLSRLARSAMFPFYLLFSRS</sequence>
<dbReference type="OrthoDB" id="6162963at2759"/>
<evidence type="ECO:0000313" key="2">
    <source>
        <dbReference type="EMBL" id="KAG9274286.1"/>
    </source>
</evidence>
<evidence type="ECO:0000256" key="1">
    <source>
        <dbReference type="SAM" id="MobiDB-lite"/>
    </source>
</evidence>
<feature type="region of interest" description="Disordered" evidence="1">
    <location>
        <begin position="124"/>
        <end position="177"/>
    </location>
</feature>
<dbReference type="AlphaFoldDB" id="A0A8T2LY46"/>
<feature type="region of interest" description="Disordered" evidence="1">
    <location>
        <begin position="194"/>
        <end position="234"/>
    </location>
</feature>
<feature type="compositionally biased region" description="Polar residues" evidence="1">
    <location>
        <begin position="153"/>
        <end position="166"/>
    </location>
</feature>
<comment type="caution">
    <text evidence="2">The sequence shown here is derived from an EMBL/GenBank/DDBJ whole genome shotgun (WGS) entry which is preliminary data.</text>
</comment>
<dbReference type="Pfam" id="PF15077">
    <property type="entry name" value="MAJIN"/>
    <property type="match status" value="1"/>
</dbReference>
<proteinExistence type="predicted"/>
<dbReference type="EMBL" id="JAICCE010000008">
    <property type="protein sequence ID" value="KAG9274286.1"/>
    <property type="molecule type" value="Genomic_DNA"/>
</dbReference>
<dbReference type="GO" id="GO:0070197">
    <property type="term" value="P:meiotic attachment of telomere to nuclear envelope"/>
    <property type="evidence" value="ECO:0007669"/>
    <property type="project" value="TreeGrafter"/>
</dbReference>
<feature type="compositionally biased region" description="Acidic residues" evidence="1">
    <location>
        <begin position="213"/>
        <end position="222"/>
    </location>
</feature>
<protein>
    <submittedName>
        <fullName evidence="2">Membrane-anchored junction protein isoform X1</fullName>
    </submittedName>
</protein>
<dbReference type="PANTHER" id="PTHR35824">
    <property type="entry name" value="MEMBRANE-ANCHORED JUNCTION PROTEIN MAJIN"/>
    <property type="match status" value="1"/>
</dbReference>